<name>A0A6I4MBL4_9ACTN</name>
<keyword evidence="2" id="KW-1185">Reference proteome</keyword>
<organism evidence="1 2">
    <name type="scientific">Actinomadura physcomitrii</name>
    <dbReference type="NCBI Taxonomy" id="2650748"/>
    <lineage>
        <taxon>Bacteria</taxon>
        <taxon>Bacillati</taxon>
        <taxon>Actinomycetota</taxon>
        <taxon>Actinomycetes</taxon>
        <taxon>Streptosporangiales</taxon>
        <taxon>Thermomonosporaceae</taxon>
        <taxon>Actinomadura</taxon>
    </lineage>
</organism>
<accession>A0A6I4MBL4</accession>
<dbReference type="EMBL" id="WBMS02000009">
    <property type="protein sequence ID" value="MWA01387.1"/>
    <property type="molecule type" value="Genomic_DNA"/>
</dbReference>
<dbReference type="Pfam" id="PF17249">
    <property type="entry name" value="DUF5318"/>
    <property type="match status" value="1"/>
</dbReference>
<reference evidence="1" key="1">
    <citation type="submission" date="2019-12" db="EMBL/GenBank/DDBJ databases">
        <title>Actinomadura physcomitrii sp. nov., a novel actinomycete isolated from moss [Physcomitrium sphaericum (Ludw) Fuernr].</title>
        <authorList>
            <person name="Zhuang X."/>
        </authorList>
    </citation>
    <scope>NUCLEOTIDE SEQUENCE [LARGE SCALE GENOMIC DNA]</scope>
    <source>
        <strain evidence="1">LD22</strain>
    </source>
</reference>
<dbReference type="AlphaFoldDB" id="A0A6I4MBL4"/>
<sequence>MPGSEPPIRRRLVVDYGLVKRAALADLRKGAVTRDDACDAHPYLLRAARHHGEPTDTLCPVCRRVRLTHVAYVYGDELGRSAGRAAAAAELARLDREYGEFRVYVVEVCQSCAWNHLTVSYVLGRGEQRPER</sequence>
<dbReference type="RefSeq" id="WP_151593887.1">
    <property type="nucleotide sequence ID" value="NZ_WBMS02000009.1"/>
</dbReference>
<gene>
    <name evidence="1" type="ORF">F8568_013530</name>
</gene>
<evidence type="ECO:0000313" key="2">
    <source>
        <dbReference type="Proteomes" id="UP000462055"/>
    </source>
</evidence>
<dbReference type="Proteomes" id="UP000462055">
    <property type="component" value="Unassembled WGS sequence"/>
</dbReference>
<protein>
    <recommendedName>
        <fullName evidence="3">DUF5318 domain-containing protein</fullName>
    </recommendedName>
</protein>
<comment type="caution">
    <text evidence="1">The sequence shown here is derived from an EMBL/GenBank/DDBJ whole genome shotgun (WGS) entry which is preliminary data.</text>
</comment>
<dbReference type="InterPro" id="IPR035169">
    <property type="entry name" value="DUF5318"/>
</dbReference>
<proteinExistence type="predicted"/>
<evidence type="ECO:0008006" key="3">
    <source>
        <dbReference type="Google" id="ProtNLM"/>
    </source>
</evidence>
<evidence type="ECO:0000313" key="1">
    <source>
        <dbReference type="EMBL" id="MWA01387.1"/>
    </source>
</evidence>